<evidence type="ECO:0000259" key="7">
    <source>
        <dbReference type="Pfam" id="PF10111"/>
    </source>
</evidence>
<dbReference type="SUPFAM" id="SSF53448">
    <property type="entry name" value="Nucleotide-diphospho-sugar transferases"/>
    <property type="match status" value="1"/>
</dbReference>
<dbReference type="InterPro" id="IPR001173">
    <property type="entry name" value="Glyco_trans_2-like"/>
</dbReference>
<keyword evidence="4 8" id="KW-0808">Transferase</keyword>
<evidence type="ECO:0000259" key="6">
    <source>
        <dbReference type="Pfam" id="PF00535"/>
    </source>
</evidence>
<dbReference type="EMBL" id="PCRP01000046">
    <property type="protein sequence ID" value="PIP23519.1"/>
    <property type="molecule type" value="Genomic_DNA"/>
</dbReference>
<protein>
    <submittedName>
        <fullName evidence="8">Glycosyl transferase family 2</fullName>
    </submittedName>
</protein>
<dbReference type="GO" id="GO:0016757">
    <property type="term" value="F:glycosyltransferase activity"/>
    <property type="evidence" value="ECO:0007669"/>
    <property type="project" value="UniProtKB-KW"/>
</dbReference>
<evidence type="ECO:0000256" key="3">
    <source>
        <dbReference type="ARBA" id="ARBA00022676"/>
    </source>
</evidence>
<comment type="caution">
    <text evidence="8">The sequence shown here is derived from an EMBL/GenBank/DDBJ whole genome shotgun (WGS) entry which is preliminary data.</text>
</comment>
<dbReference type="Gene3D" id="3.90.550.10">
    <property type="entry name" value="Spore Coat Polysaccharide Biosynthesis Protein SpsA, Chain A"/>
    <property type="match status" value="1"/>
</dbReference>
<evidence type="ECO:0000256" key="2">
    <source>
        <dbReference type="ARBA" id="ARBA00022475"/>
    </source>
</evidence>
<dbReference type="PANTHER" id="PTHR43646:SF2">
    <property type="entry name" value="GLYCOSYLTRANSFERASE 2-LIKE DOMAIN-CONTAINING PROTEIN"/>
    <property type="match status" value="1"/>
</dbReference>
<dbReference type="Proteomes" id="UP000230273">
    <property type="component" value="Unassembled WGS sequence"/>
</dbReference>
<dbReference type="Pfam" id="PF00535">
    <property type="entry name" value="Glycos_transf_2"/>
    <property type="match status" value="1"/>
</dbReference>
<dbReference type="AlphaFoldDB" id="A0A2G9YWF4"/>
<evidence type="ECO:0000256" key="1">
    <source>
        <dbReference type="ARBA" id="ARBA00004236"/>
    </source>
</evidence>
<evidence type="ECO:0000256" key="4">
    <source>
        <dbReference type="ARBA" id="ARBA00022679"/>
    </source>
</evidence>
<accession>A0A2G9YWF4</accession>
<dbReference type="Pfam" id="PF10111">
    <property type="entry name" value="Glyco_tranf_2_2"/>
    <property type="match status" value="1"/>
</dbReference>
<name>A0A2G9YWF4_9BACT</name>
<feature type="domain" description="Glycosyltransferase 2-like prokaryotic type" evidence="7">
    <location>
        <begin position="130"/>
        <end position="177"/>
    </location>
</feature>
<dbReference type="GO" id="GO:0005886">
    <property type="term" value="C:plasma membrane"/>
    <property type="evidence" value="ECO:0007669"/>
    <property type="project" value="UniProtKB-SubCell"/>
</dbReference>
<feature type="domain" description="Glycosyltransferase 2-like" evidence="6">
    <location>
        <begin position="3"/>
        <end position="115"/>
    </location>
</feature>
<reference evidence="8 9" key="1">
    <citation type="submission" date="2017-09" db="EMBL/GenBank/DDBJ databases">
        <title>Depth-based differentiation of microbial function through sediment-hosted aquifers and enrichment of novel symbionts in the deep terrestrial subsurface.</title>
        <authorList>
            <person name="Probst A.J."/>
            <person name="Ladd B."/>
            <person name="Jarett J.K."/>
            <person name="Geller-Mcgrath D.E."/>
            <person name="Sieber C.M."/>
            <person name="Emerson J.B."/>
            <person name="Anantharaman K."/>
            <person name="Thomas B.C."/>
            <person name="Malmstrom R."/>
            <person name="Stieglmeier M."/>
            <person name="Klingl A."/>
            <person name="Woyke T."/>
            <person name="Ryan C.M."/>
            <person name="Banfield J.F."/>
        </authorList>
    </citation>
    <scope>NUCLEOTIDE SEQUENCE [LARGE SCALE GENOMIC DNA]</scope>
    <source>
        <strain evidence="8">CG23_combo_of_CG06-09_8_20_14_all_38_19</strain>
    </source>
</reference>
<comment type="subcellular location">
    <subcellularLocation>
        <location evidence="1">Cell membrane</location>
    </subcellularLocation>
</comment>
<sequence>MLSIIIPTLNEEKYLPRVLESIKKQQFSDFEIIVADAGSADRTVEIAKSNGCKVVPGGLPGAGRNKGAKAAMGDLLLFLDADTISFPPNFFRFLLEEFTEKKLDAASCPICAQGNKLDELIYKGYDFWIRLTQKFSPYSTNVVMVKKEAFQKVGGFDETVKIAEDVDLIRRISKIGKTGFLRTSSVLISVRRFKKDGRFKTIFKCSLVGIYINLFGPVRSDIFKYRFNHYEEINDKSSRNEN</sequence>
<proteinExistence type="predicted"/>
<evidence type="ECO:0000313" key="9">
    <source>
        <dbReference type="Proteomes" id="UP000230273"/>
    </source>
</evidence>
<keyword evidence="5" id="KW-0472">Membrane</keyword>
<gene>
    <name evidence="8" type="ORF">COX36_02890</name>
</gene>
<organism evidence="8 9">
    <name type="scientific">Candidatus Nealsonbacteria bacterium CG23_combo_of_CG06-09_8_20_14_all_38_19</name>
    <dbReference type="NCBI Taxonomy" id="1974721"/>
    <lineage>
        <taxon>Bacteria</taxon>
        <taxon>Candidatus Nealsoniibacteriota</taxon>
    </lineage>
</organism>
<keyword evidence="3" id="KW-0328">Glycosyltransferase</keyword>
<dbReference type="InterPro" id="IPR029044">
    <property type="entry name" value="Nucleotide-diphossugar_trans"/>
</dbReference>
<evidence type="ECO:0000256" key="5">
    <source>
        <dbReference type="ARBA" id="ARBA00023136"/>
    </source>
</evidence>
<dbReference type="InterPro" id="IPR019290">
    <property type="entry name" value="GlycosylTrfase-like_prok"/>
</dbReference>
<keyword evidence="2" id="KW-1003">Cell membrane</keyword>
<dbReference type="PANTHER" id="PTHR43646">
    <property type="entry name" value="GLYCOSYLTRANSFERASE"/>
    <property type="match status" value="1"/>
</dbReference>
<evidence type="ECO:0000313" key="8">
    <source>
        <dbReference type="EMBL" id="PIP23519.1"/>
    </source>
</evidence>